<reference evidence="7" key="1">
    <citation type="journal article" date="2020" name="mSystems">
        <title>Genome- and Community-Level Interaction Insights into Carbon Utilization and Element Cycling Functions of Hydrothermarchaeota in Hydrothermal Sediment.</title>
        <authorList>
            <person name="Zhou Z."/>
            <person name="Liu Y."/>
            <person name="Xu W."/>
            <person name="Pan J."/>
            <person name="Luo Z.H."/>
            <person name="Li M."/>
        </authorList>
    </citation>
    <scope>NUCLEOTIDE SEQUENCE [LARGE SCALE GENOMIC DNA]</scope>
    <source>
        <strain evidence="7">SpSt-97</strain>
    </source>
</reference>
<evidence type="ECO:0000256" key="4">
    <source>
        <dbReference type="ARBA" id="ARBA00022989"/>
    </source>
</evidence>
<evidence type="ECO:0000313" key="7">
    <source>
        <dbReference type="EMBL" id="HGE66822.1"/>
    </source>
</evidence>
<proteinExistence type="inferred from homology"/>
<feature type="transmembrane region" description="Helical" evidence="6">
    <location>
        <begin position="72"/>
        <end position="92"/>
    </location>
</feature>
<feature type="transmembrane region" description="Helical" evidence="6">
    <location>
        <begin position="255"/>
        <end position="273"/>
    </location>
</feature>
<keyword evidence="4 6" id="KW-1133">Transmembrane helix</keyword>
<dbReference type="GO" id="GO:0043190">
    <property type="term" value="C:ATP-binding cassette (ABC) transporter complex"/>
    <property type="evidence" value="ECO:0007669"/>
    <property type="project" value="InterPro"/>
</dbReference>
<organism evidence="7">
    <name type="scientific">Geoglobus ahangari</name>
    <dbReference type="NCBI Taxonomy" id="113653"/>
    <lineage>
        <taxon>Archaea</taxon>
        <taxon>Methanobacteriati</taxon>
        <taxon>Methanobacteriota</taxon>
        <taxon>Archaeoglobi</taxon>
        <taxon>Archaeoglobales</taxon>
        <taxon>Archaeoglobaceae</taxon>
        <taxon>Geoglobus</taxon>
    </lineage>
</organism>
<dbReference type="InterPro" id="IPR037294">
    <property type="entry name" value="ABC_BtuC-like"/>
</dbReference>
<dbReference type="InterPro" id="IPR001626">
    <property type="entry name" value="ABC_TroCD"/>
</dbReference>
<evidence type="ECO:0000256" key="1">
    <source>
        <dbReference type="ARBA" id="ARBA00004141"/>
    </source>
</evidence>
<comment type="subcellular location">
    <subcellularLocation>
        <location evidence="1">Membrane</location>
        <topology evidence="1">Multi-pass membrane protein</topology>
    </subcellularLocation>
</comment>
<dbReference type="AlphaFoldDB" id="A0A7C3YG47"/>
<evidence type="ECO:0000256" key="3">
    <source>
        <dbReference type="ARBA" id="ARBA00022692"/>
    </source>
</evidence>
<feature type="transmembrane region" description="Helical" evidence="6">
    <location>
        <begin position="46"/>
        <end position="65"/>
    </location>
</feature>
<feature type="transmembrane region" description="Helical" evidence="6">
    <location>
        <begin position="186"/>
        <end position="217"/>
    </location>
</feature>
<dbReference type="GO" id="GO:0055085">
    <property type="term" value="P:transmembrane transport"/>
    <property type="evidence" value="ECO:0007669"/>
    <property type="project" value="InterPro"/>
</dbReference>
<gene>
    <name evidence="7" type="ORF">ENX77_06900</name>
</gene>
<dbReference type="Gene3D" id="1.10.3470.10">
    <property type="entry name" value="ABC transporter involved in vitamin B12 uptake, BtuC"/>
    <property type="match status" value="1"/>
</dbReference>
<protein>
    <submittedName>
        <fullName evidence="7">ABC transporter permease</fullName>
    </submittedName>
</protein>
<evidence type="ECO:0000256" key="2">
    <source>
        <dbReference type="ARBA" id="ARBA00008034"/>
    </source>
</evidence>
<dbReference type="SUPFAM" id="SSF81345">
    <property type="entry name" value="ABC transporter involved in vitamin B12 uptake, BtuC"/>
    <property type="match status" value="1"/>
</dbReference>
<feature type="transmembrane region" description="Helical" evidence="6">
    <location>
        <begin position="229"/>
        <end position="249"/>
    </location>
</feature>
<feature type="transmembrane region" description="Helical" evidence="6">
    <location>
        <begin position="21"/>
        <end position="40"/>
    </location>
</feature>
<sequence length="279" mass="29901">MKRDIHTLFTVIIMDELLIRSLIASFCIALNASVAGTLTVFRKASFLIAGAAHSAFAGAAVAIFVTSFGFSIHYFPLAVAFAILAAILATLSARFGDINTGIAVSFALSMSLAVIVLSRTREYAAKAWQFMFGDLLLLTVNDIVIITVFTSILLLIASFFYYKFLFISFDPDGAEAMGISVKRIDLLLIALISSSVVSAMKAVGAILIFALFVAPAASAKEIGKKTNEILLISFIIAFLSLIAGILISLTYLIPAGAFAAFITSLCYFGITFLKNISQR</sequence>
<dbReference type="EMBL" id="DTPI01000032">
    <property type="protein sequence ID" value="HGE66822.1"/>
    <property type="molecule type" value="Genomic_DNA"/>
</dbReference>
<comment type="caution">
    <text evidence="7">The sequence shown here is derived from an EMBL/GenBank/DDBJ whole genome shotgun (WGS) entry which is preliminary data.</text>
</comment>
<comment type="similarity">
    <text evidence="2">Belongs to the ABC-3 integral membrane protein family.</text>
</comment>
<name>A0A7C3YG47_9EURY</name>
<keyword evidence="3 6" id="KW-0812">Transmembrane</keyword>
<feature type="transmembrane region" description="Helical" evidence="6">
    <location>
        <begin position="138"/>
        <end position="162"/>
    </location>
</feature>
<evidence type="ECO:0000256" key="6">
    <source>
        <dbReference type="SAM" id="Phobius"/>
    </source>
</evidence>
<dbReference type="PANTHER" id="PTHR30477">
    <property type="entry name" value="ABC-TRANSPORTER METAL-BINDING PROTEIN"/>
    <property type="match status" value="1"/>
</dbReference>
<dbReference type="Pfam" id="PF00950">
    <property type="entry name" value="ABC-3"/>
    <property type="match status" value="1"/>
</dbReference>
<evidence type="ECO:0000256" key="5">
    <source>
        <dbReference type="ARBA" id="ARBA00023136"/>
    </source>
</evidence>
<keyword evidence="5 6" id="KW-0472">Membrane</keyword>
<feature type="transmembrane region" description="Helical" evidence="6">
    <location>
        <begin position="98"/>
        <end position="117"/>
    </location>
</feature>
<accession>A0A7C3YG47</accession>
<dbReference type="PANTHER" id="PTHR30477:SF0">
    <property type="entry name" value="METAL TRANSPORT SYSTEM MEMBRANE PROTEIN TM_0125-RELATED"/>
    <property type="match status" value="1"/>
</dbReference>